<keyword evidence="2" id="KW-1185">Reference proteome</keyword>
<sequence length="48" mass="6019">MRLPFLFTFFLTHSFLLNIYLCILKINVLTHEEFCRYNNYYSFRCLYP</sequence>
<evidence type="ECO:0000313" key="1">
    <source>
        <dbReference type="EMBL" id="MBB4027438.1"/>
    </source>
</evidence>
<name>A0A7W6HZT7_9BACT</name>
<organism evidence="1 2">
    <name type="scientific">Butyricimonas faecihominis</name>
    <dbReference type="NCBI Taxonomy" id="1472416"/>
    <lineage>
        <taxon>Bacteria</taxon>
        <taxon>Pseudomonadati</taxon>
        <taxon>Bacteroidota</taxon>
        <taxon>Bacteroidia</taxon>
        <taxon>Bacteroidales</taxon>
        <taxon>Odoribacteraceae</taxon>
        <taxon>Butyricimonas</taxon>
    </lineage>
</organism>
<protein>
    <submittedName>
        <fullName evidence="1">Uncharacterized protein</fullName>
    </submittedName>
</protein>
<reference evidence="1 2" key="1">
    <citation type="submission" date="2020-08" db="EMBL/GenBank/DDBJ databases">
        <title>Genomic Encyclopedia of Type Strains, Phase IV (KMG-IV): sequencing the most valuable type-strain genomes for metagenomic binning, comparative biology and taxonomic classification.</title>
        <authorList>
            <person name="Goeker M."/>
        </authorList>
    </citation>
    <scope>NUCLEOTIDE SEQUENCE [LARGE SCALE GENOMIC DNA]</scope>
    <source>
        <strain evidence="1 2">DSM 105721</strain>
    </source>
</reference>
<dbReference type="Proteomes" id="UP000546007">
    <property type="component" value="Unassembled WGS sequence"/>
</dbReference>
<comment type="caution">
    <text evidence="1">The sequence shown here is derived from an EMBL/GenBank/DDBJ whole genome shotgun (WGS) entry which is preliminary data.</text>
</comment>
<gene>
    <name evidence="1" type="ORF">GGR14_003250</name>
</gene>
<dbReference type="AlphaFoldDB" id="A0A7W6HZT7"/>
<evidence type="ECO:0000313" key="2">
    <source>
        <dbReference type="Proteomes" id="UP000546007"/>
    </source>
</evidence>
<dbReference type="EMBL" id="JACIES010000010">
    <property type="protein sequence ID" value="MBB4027438.1"/>
    <property type="molecule type" value="Genomic_DNA"/>
</dbReference>
<proteinExistence type="predicted"/>
<accession>A0A7W6HZT7</accession>